<evidence type="ECO:0000256" key="3">
    <source>
        <dbReference type="ARBA" id="ARBA00023002"/>
    </source>
</evidence>
<comment type="similarity">
    <text evidence="1">Belongs to the thioredoxin family. DsbA subfamily.</text>
</comment>
<reference evidence="8" key="1">
    <citation type="submission" date="2020-09" db="EMBL/GenBank/DDBJ databases">
        <title>A novel bacterium of genus Hazenella, isolated from South China Sea.</title>
        <authorList>
            <person name="Huang H."/>
            <person name="Mo K."/>
            <person name="Hu Y."/>
        </authorList>
    </citation>
    <scope>NUCLEOTIDE SEQUENCE</scope>
    <source>
        <strain evidence="8">IB182357</strain>
    </source>
</reference>
<name>A0A926RUN9_9BACL</name>
<keyword evidence="4" id="KW-1015">Disulfide bond</keyword>
<evidence type="ECO:0000313" key="9">
    <source>
        <dbReference type="Proteomes" id="UP000661691"/>
    </source>
</evidence>
<dbReference type="RefSeq" id="WP_191142160.1">
    <property type="nucleotide sequence ID" value="NZ_JACXAH010000014.1"/>
</dbReference>
<dbReference type="Proteomes" id="UP000661691">
    <property type="component" value="Unassembled WGS sequence"/>
</dbReference>
<feature type="transmembrane region" description="Helical" evidence="6">
    <location>
        <begin position="16"/>
        <end position="38"/>
    </location>
</feature>
<dbReference type="InterPro" id="IPR012336">
    <property type="entry name" value="Thioredoxin-like_fold"/>
</dbReference>
<evidence type="ECO:0000259" key="7">
    <source>
        <dbReference type="Pfam" id="PF13462"/>
    </source>
</evidence>
<evidence type="ECO:0000256" key="5">
    <source>
        <dbReference type="ARBA" id="ARBA00023284"/>
    </source>
</evidence>
<keyword evidence="5" id="KW-0676">Redox-active center</keyword>
<keyword evidence="6" id="KW-0472">Membrane</keyword>
<accession>A0A926RUN9</accession>
<evidence type="ECO:0000256" key="4">
    <source>
        <dbReference type="ARBA" id="ARBA00023157"/>
    </source>
</evidence>
<gene>
    <name evidence="8" type="ORF">IC620_10640</name>
</gene>
<dbReference type="PANTHER" id="PTHR13887">
    <property type="entry name" value="GLUTATHIONE S-TRANSFERASE KAPPA"/>
    <property type="match status" value="1"/>
</dbReference>
<evidence type="ECO:0000313" key="8">
    <source>
        <dbReference type="EMBL" id="MBD1372812.1"/>
    </source>
</evidence>
<evidence type="ECO:0000256" key="1">
    <source>
        <dbReference type="ARBA" id="ARBA00005791"/>
    </source>
</evidence>
<dbReference type="EMBL" id="JACXAH010000014">
    <property type="protein sequence ID" value="MBD1372812.1"/>
    <property type="molecule type" value="Genomic_DNA"/>
</dbReference>
<keyword evidence="6" id="KW-0812">Transmembrane</keyword>
<comment type="caution">
    <text evidence="8">The sequence shown here is derived from an EMBL/GenBank/DDBJ whole genome shotgun (WGS) entry which is preliminary data.</text>
</comment>
<dbReference type="InterPro" id="IPR036249">
    <property type="entry name" value="Thioredoxin-like_sf"/>
</dbReference>
<keyword evidence="3" id="KW-0560">Oxidoreductase</keyword>
<dbReference type="AlphaFoldDB" id="A0A926RUN9"/>
<evidence type="ECO:0000256" key="6">
    <source>
        <dbReference type="SAM" id="Phobius"/>
    </source>
</evidence>
<keyword evidence="9" id="KW-1185">Reference proteome</keyword>
<feature type="domain" description="Thioredoxin-like fold" evidence="7">
    <location>
        <begin position="55"/>
        <end position="225"/>
    </location>
</feature>
<keyword evidence="6" id="KW-1133">Transmembrane helix</keyword>
<sequence length="231" mass="26318">MPSKNQRNKANKSKDLLQIIILVTVLVGFIGVIAFAYLSKDSESVKQAETQISYEGQPMIGDANAPVKVMEFGDYKCPSCKEFHDSIYPQLKKDYIDTGKVQFYFTNYQFLGEDSITAGIGGESVFKQNPSAFWKYYDVVYANQQDKHTEWATPEFLTDLIKKNIPEVDAEQVKKDMENKTYLKDVEADNEMAVTNNIQRVPSIVINGKVLENGLDYENIKKVIEEELNQK</sequence>
<protein>
    <submittedName>
        <fullName evidence="8">DsbA family protein</fullName>
    </submittedName>
</protein>
<dbReference type="Gene3D" id="3.40.30.10">
    <property type="entry name" value="Glutaredoxin"/>
    <property type="match status" value="1"/>
</dbReference>
<dbReference type="GO" id="GO:0016491">
    <property type="term" value="F:oxidoreductase activity"/>
    <property type="evidence" value="ECO:0007669"/>
    <property type="project" value="UniProtKB-KW"/>
</dbReference>
<evidence type="ECO:0000256" key="2">
    <source>
        <dbReference type="ARBA" id="ARBA00022729"/>
    </source>
</evidence>
<proteinExistence type="inferred from homology"/>
<dbReference type="Pfam" id="PF13462">
    <property type="entry name" value="Thioredoxin_4"/>
    <property type="match status" value="1"/>
</dbReference>
<dbReference type="PANTHER" id="PTHR13887:SF14">
    <property type="entry name" value="DISULFIDE BOND FORMATION PROTEIN D"/>
    <property type="match status" value="1"/>
</dbReference>
<dbReference type="SUPFAM" id="SSF52833">
    <property type="entry name" value="Thioredoxin-like"/>
    <property type="match status" value="1"/>
</dbReference>
<keyword evidence="2" id="KW-0732">Signal</keyword>
<organism evidence="8 9">
    <name type="scientific">Polycladospora coralii</name>
    <dbReference type="NCBI Taxonomy" id="2771432"/>
    <lineage>
        <taxon>Bacteria</taxon>
        <taxon>Bacillati</taxon>
        <taxon>Bacillota</taxon>
        <taxon>Bacilli</taxon>
        <taxon>Bacillales</taxon>
        <taxon>Thermoactinomycetaceae</taxon>
        <taxon>Polycladospora</taxon>
    </lineage>
</organism>